<evidence type="ECO:0000256" key="1">
    <source>
        <dbReference type="ARBA" id="ARBA00001966"/>
    </source>
</evidence>
<dbReference type="RefSeq" id="WP_110021996.1">
    <property type="nucleotide sequence ID" value="NZ_PDNZ01000001.1"/>
</dbReference>
<evidence type="ECO:0000259" key="8">
    <source>
        <dbReference type="PROSITE" id="PS51379"/>
    </source>
</evidence>
<dbReference type="FunFam" id="3.30.70.20:FF:000045">
    <property type="entry name" value="Ferredoxin, 4Fe-4S"/>
    <property type="match status" value="1"/>
</dbReference>
<keyword evidence="10" id="KW-1185">Reference proteome</keyword>
<sequence length="63" mass="6791">MAYKILESCGCCGVCVDECPVQAISPGDDIFVIDEKACVDCNGYYDEPACINVCPMDCIVKMS</sequence>
<protein>
    <submittedName>
        <fullName evidence="9">Ferredoxin</fullName>
    </submittedName>
</protein>
<dbReference type="EMBL" id="PDNZ01000001">
    <property type="protein sequence ID" value="PWW83115.1"/>
    <property type="molecule type" value="Genomic_DNA"/>
</dbReference>
<proteinExistence type="predicted"/>
<keyword evidence="3" id="KW-0004">4Fe-4S</keyword>
<evidence type="ECO:0000256" key="6">
    <source>
        <dbReference type="ARBA" id="ARBA00023004"/>
    </source>
</evidence>
<gene>
    <name evidence="9" type="ORF">CR164_00715</name>
</gene>
<comment type="caution">
    <text evidence="9">The sequence shown here is derived from an EMBL/GenBank/DDBJ whole genome shotgun (WGS) entry which is preliminary data.</text>
</comment>
<dbReference type="SUPFAM" id="SSF54862">
    <property type="entry name" value="4Fe-4S ferredoxins"/>
    <property type="match status" value="1"/>
</dbReference>
<dbReference type="AlphaFoldDB" id="A0A317T966"/>
<dbReference type="InterPro" id="IPR017896">
    <property type="entry name" value="4Fe4S_Fe-S-bd"/>
</dbReference>
<dbReference type="InterPro" id="IPR017900">
    <property type="entry name" value="4Fe4S_Fe_S_CS"/>
</dbReference>
<evidence type="ECO:0000313" key="9">
    <source>
        <dbReference type="EMBL" id="PWW83115.1"/>
    </source>
</evidence>
<keyword evidence="2" id="KW-0813">Transport</keyword>
<organism evidence="9 10">
    <name type="scientific">Prosthecochloris marina</name>
    <dbReference type="NCBI Taxonomy" id="2017681"/>
    <lineage>
        <taxon>Bacteria</taxon>
        <taxon>Pseudomonadati</taxon>
        <taxon>Chlorobiota</taxon>
        <taxon>Chlorobiia</taxon>
        <taxon>Chlorobiales</taxon>
        <taxon>Chlorobiaceae</taxon>
        <taxon>Prosthecochloris</taxon>
    </lineage>
</organism>
<feature type="domain" description="4Fe-4S ferredoxin-type" evidence="8">
    <location>
        <begin position="1"/>
        <end position="29"/>
    </location>
</feature>
<keyword evidence="6" id="KW-0408">Iron</keyword>
<dbReference type="Gene3D" id="3.30.70.20">
    <property type="match status" value="1"/>
</dbReference>
<reference evidence="10" key="1">
    <citation type="submission" date="2017-10" db="EMBL/GenBank/DDBJ databases">
        <authorList>
            <person name="Gaisin V.A."/>
            <person name="Rysina M.S."/>
            <person name="Grouzdev D.S."/>
        </authorList>
    </citation>
    <scope>NUCLEOTIDE SEQUENCE [LARGE SCALE GENOMIC DNA]</scope>
    <source>
        <strain evidence="10">V1</strain>
    </source>
</reference>
<keyword evidence="4" id="KW-0479">Metal-binding</keyword>
<evidence type="ECO:0000313" key="10">
    <source>
        <dbReference type="Proteomes" id="UP000246278"/>
    </source>
</evidence>
<dbReference type="GO" id="GO:0046872">
    <property type="term" value="F:metal ion binding"/>
    <property type="evidence" value="ECO:0007669"/>
    <property type="project" value="UniProtKB-KW"/>
</dbReference>
<evidence type="ECO:0000256" key="2">
    <source>
        <dbReference type="ARBA" id="ARBA00022448"/>
    </source>
</evidence>
<evidence type="ECO:0000256" key="3">
    <source>
        <dbReference type="ARBA" id="ARBA00022485"/>
    </source>
</evidence>
<name>A0A317T966_9CHLB</name>
<keyword evidence="7" id="KW-0411">Iron-sulfur</keyword>
<comment type="cofactor">
    <cofactor evidence="1">
        <name>[4Fe-4S] cluster</name>
        <dbReference type="ChEBI" id="CHEBI:49883"/>
    </cofactor>
</comment>
<evidence type="ECO:0000256" key="4">
    <source>
        <dbReference type="ARBA" id="ARBA00022723"/>
    </source>
</evidence>
<dbReference type="GO" id="GO:0051539">
    <property type="term" value="F:4 iron, 4 sulfur cluster binding"/>
    <property type="evidence" value="ECO:0007669"/>
    <property type="project" value="UniProtKB-KW"/>
</dbReference>
<dbReference type="OrthoDB" id="9803397at2"/>
<dbReference type="PROSITE" id="PS51379">
    <property type="entry name" value="4FE4S_FER_2"/>
    <property type="match status" value="1"/>
</dbReference>
<dbReference type="Proteomes" id="UP000246278">
    <property type="component" value="Unassembled WGS sequence"/>
</dbReference>
<accession>A0A317T966</accession>
<evidence type="ECO:0000256" key="5">
    <source>
        <dbReference type="ARBA" id="ARBA00022982"/>
    </source>
</evidence>
<evidence type="ECO:0000256" key="7">
    <source>
        <dbReference type="ARBA" id="ARBA00023014"/>
    </source>
</evidence>
<keyword evidence="5" id="KW-0249">Electron transport</keyword>
<dbReference type="PROSITE" id="PS00198">
    <property type="entry name" value="4FE4S_FER_1"/>
    <property type="match status" value="1"/>
</dbReference>